<keyword evidence="3" id="KW-0804">Transcription</keyword>
<dbReference type="GO" id="GO:0003677">
    <property type="term" value="F:DNA binding"/>
    <property type="evidence" value="ECO:0007669"/>
    <property type="project" value="UniProtKB-KW"/>
</dbReference>
<name>A0A344LCM4_9PSEU</name>
<evidence type="ECO:0000313" key="6">
    <source>
        <dbReference type="Proteomes" id="UP000250434"/>
    </source>
</evidence>
<keyword evidence="6" id="KW-1185">Reference proteome</keyword>
<dbReference type="InterPro" id="IPR000835">
    <property type="entry name" value="HTH_MarR-typ"/>
</dbReference>
<dbReference type="PANTHER" id="PTHR38465:SF2">
    <property type="entry name" value="HTH-TYPE TRANSCRIPTIONAL REGULATOR MMPR5"/>
    <property type="match status" value="1"/>
</dbReference>
<evidence type="ECO:0000259" key="4">
    <source>
        <dbReference type="Pfam" id="PF12802"/>
    </source>
</evidence>
<dbReference type="InterPro" id="IPR036390">
    <property type="entry name" value="WH_DNA-bd_sf"/>
</dbReference>
<proteinExistence type="predicted"/>
<dbReference type="GO" id="GO:0003700">
    <property type="term" value="F:DNA-binding transcription factor activity"/>
    <property type="evidence" value="ECO:0007669"/>
    <property type="project" value="InterPro"/>
</dbReference>
<sequence>MSTTPEEHGPPGDAETRQFIEDFAIMLTDAGLQRMASRVFTALLATQKGSLTAGELADVLQISPAAVSGAVRYLTHIGMVTRARMPGERRDHYLISDDQWYEGFGRKDAIYQQLSEVLGRGVDAVGPETPAGKRIAETKGFFEFISKEIPVLIDRWRQEKDR</sequence>
<dbReference type="PANTHER" id="PTHR38465">
    <property type="entry name" value="HTH-TYPE TRANSCRIPTIONAL REGULATOR MJ1563-RELATED"/>
    <property type="match status" value="1"/>
</dbReference>
<dbReference type="Gene3D" id="1.10.287.160">
    <property type="entry name" value="HR1 repeat"/>
    <property type="match status" value="1"/>
</dbReference>
<protein>
    <submittedName>
        <fullName evidence="5">MarR family transcriptional regulator</fullName>
    </submittedName>
</protein>
<evidence type="ECO:0000313" key="5">
    <source>
        <dbReference type="EMBL" id="AXB45798.1"/>
    </source>
</evidence>
<evidence type="ECO:0000256" key="2">
    <source>
        <dbReference type="ARBA" id="ARBA00023125"/>
    </source>
</evidence>
<keyword evidence="2" id="KW-0238">DNA-binding</keyword>
<dbReference type="Proteomes" id="UP000250434">
    <property type="component" value="Chromosome"/>
</dbReference>
<dbReference type="AlphaFoldDB" id="A0A344LCM4"/>
<reference evidence="5 6" key="1">
    <citation type="submission" date="2016-04" db="EMBL/GenBank/DDBJ databases">
        <title>Complete genome sequence and analysis of deep-sea sediment isolate, Amycolatopsis sp. WP1.</title>
        <authorList>
            <person name="Wang H."/>
            <person name="Chen S."/>
            <person name="Wu Q."/>
        </authorList>
    </citation>
    <scope>NUCLEOTIDE SEQUENCE [LARGE SCALE GENOMIC DNA]</scope>
    <source>
        <strain evidence="5 6">WP1</strain>
    </source>
</reference>
<dbReference type="KEGG" id="aab:A4R43_27680"/>
<dbReference type="SUPFAM" id="SSF46785">
    <property type="entry name" value="Winged helix' DNA-binding domain"/>
    <property type="match status" value="1"/>
</dbReference>
<evidence type="ECO:0000256" key="1">
    <source>
        <dbReference type="ARBA" id="ARBA00023015"/>
    </source>
</evidence>
<dbReference type="EMBL" id="CP015163">
    <property type="protein sequence ID" value="AXB45798.1"/>
    <property type="molecule type" value="Genomic_DNA"/>
</dbReference>
<dbReference type="Pfam" id="PF12802">
    <property type="entry name" value="MarR_2"/>
    <property type="match status" value="1"/>
</dbReference>
<dbReference type="InterPro" id="IPR036388">
    <property type="entry name" value="WH-like_DNA-bd_sf"/>
</dbReference>
<dbReference type="Gene3D" id="1.10.10.10">
    <property type="entry name" value="Winged helix-like DNA-binding domain superfamily/Winged helix DNA-binding domain"/>
    <property type="match status" value="1"/>
</dbReference>
<dbReference type="RefSeq" id="WP_113695032.1">
    <property type="nucleotide sequence ID" value="NZ_CP015163.1"/>
</dbReference>
<dbReference type="InterPro" id="IPR052362">
    <property type="entry name" value="HTH-GbsR_regulator"/>
</dbReference>
<gene>
    <name evidence="5" type="ORF">A4R43_27680</name>
</gene>
<accession>A0A344LCM4</accession>
<keyword evidence="1" id="KW-0805">Transcription regulation</keyword>
<feature type="domain" description="HTH marR-type" evidence="4">
    <location>
        <begin position="31"/>
        <end position="90"/>
    </location>
</feature>
<dbReference type="OrthoDB" id="67158at2"/>
<evidence type="ECO:0000256" key="3">
    <source>
        <dbReference type="ARBA" id="ARBA00023163"/>
    </source>
</evidence>
<organism evidence="5 6">
    <name type="scientific">Amycolatopsis albispora</name>
    <dbReference type="NCBI Taxonomy" id="1804986"/>
    <lineage>
        <taxon>Bacteria</taxon>
        <taxon>Bacillati</taxon>
        <taxon>Actinomycetota</taxon>
        <taxon>Actinomycetes</taxon>
        <taxon>Pseudonocardiales</taxon>
        <taxon>Pseudonocardiaceae</taxon>
        <taxon>Amycolatopsis</taxon>
    </lineage>
</organism>